<dbReference type="InterPro" id="IPR008988">
    <property type="entry name" value="Transcriptional_repressor_C"/>
</dbReference>
<evidence type="ECO:0000256" key="1">
    <source>
        <dbReference type="ARBA" id="ARBA00023004"/>
    </source>
</evidence>
<dbReference type="EMBL" id="CABWLC010000012">
    <property type="protein sequence ID" value="VXA84968.1"/>
    <property type="molecule type" value="Genomic_DNA"/>
</dbReference>
<evidence type="ECO:0000313" key="14">
    <source>
        <dbReference type="Proteomes" id="UP000309618"/>
    </source>
</evidence>
<evidence type="ECO:0000313" key="12">
    <source>
        <dbReference type="Proteomes" id="UP000267614"/>
    </source>
</evidence>
<reference evidence="5 11" key="3">
    <citation type="submission" date="2018-03" db="EMBL/GenBank/DDBJ databases">
        <title>Aeromonas veronii whole genome sequencing and analysis.</title>
        <authorList>
            <person name="Xie H."/>
            <person name="Liu T."/>
            <person name="Wang K."/>
        </authorList>
    </citation>
    <scope>NUCLEOTIDE SEQUENCE [LARGE SCALE GENOMIC DNA]</scope>
    <source>
        <strain evidence="5 11">XH.VA.1</strain>
    </source>
</reference>
<dbReference type="Proteomes" id="UP000076809">
    <property type="component" value="Chromosome"/>
</dbReference>
<dbReference type="EMBL" id="CP014774">
    <property type="protein sequence ID" value="ANB54960.1"/>
    <property type="molecule type" value="Genomic_DNA"/>
</dbReference>
<accession>A0A653L2F6</accession>
<dbReference type="AlphaFoldDB" id="A0A0T6TGP7"/>
<name>A0A0T6TGP7_AERVE</name>
<dbReference type="Proteomes" id="UP000241986">
    <property type="component" value="Unassembled WGS sequence"/>
</dbReference>
<dbReference type="InterPro" id="IPR038157">
    <property type="entry name" value="FeoA_core_dom"/>
</dbReference>
<dbReference type="Proteomes" id="UP000267614">
    <property type="component" value="Chromosome"/>
</dbReference>
<dbReference type="KEGG" id="avo:AMS64_11835"/>
<organism evidence="9 15">
    <name type="scientific">Aeromonas veronii</name>
    <dbReference type="NCBI Taxonomy" id="654"/>
    <lineage>
        <taxon>Bacteria</taxon>
        <taxon>Pseudomonadati</taxon>
        <taxon>Pseudomonadota</taxon>
        <taxon>Gammaproteobacteria</taxon>
        <taxon>Aeromonadales</taxon>
        <taxon>Aeromonadaceae</taxon>
        <taxon>Aeromonas</taxon>
    </lineage>
</organism>
<dbReference type="Proteomes" id="UP000796104">
    <property type="component" value="Unassembled WGS sequence"/>
</dbReference>
<reference evidence="7 14" key="7">
    <citation type="submission" date="2019-04" db="EMBL/GenBank/DDBJ databases">
        <title>Comparative genomics of Aeromonas veronii strains pathogenic to fish.</title>
        <authorList>
            <person name="Cascarano M.C."/>
            <person name="Smyrli M."/>
            <person name="Katharios P."/>
        </authorList>
    </citation>
    <scope>NUCLEOTIDE SEQUENCE [LARGE SCALE GENOMIC DNA]</scope>
    <source>
        <strain evidence="7 14">XU1</strain>
    </source>
</reference>
<reference evidence="8" key="6">
    <citation type="journal article" date="2019" name="PLoS ONE">
        <title>Identification and characterization of putative Aeromonas spp. T3SS effectors.</title>
        <authorList>
            <person name="Rangel L.T."/>
            <person name="Marden J."/>
            <person name="Colston S."/>
            <person name="Setubal J.C."/>
            <person name="Graf J."/>
            <person name="Gogarten J.P."/>
        </authorList>
    </citation>
    <scope>NUCLEOTIDE SEQUENCE</scope>
    <source>
        <strain evidence="8">BAQ071013-135</strain>
    </source>
</reference>
<dbReference type="STRING" id="654.AMS64_11835"/>
<sequence>MVLTQLSPGQSARIKNMNQLARPLRRKLMVMGLLPQTEVIYLRSAPLGDPLQIQCQGICLSMQKSLAQQIEVEPV</sequence>
<dbReference type="SUPFAM" id="SSF50037">
    <property type="entry name" value="C-terminal domain of transcriptional repressors"/>
    <property type="match status" value="1"/>
</dbReference>
<dbReference type="PANTHER" id="PTHR42954:SF2">
    <property type="entry name" value="FE(2+) TRANSPORT PROTEIN A"/>
    <property type="match status" value="1"/>
</dbReference>
<reference evidence="6 13" key="4">
    <citation type="submission" date="2018-09" db="EMBL/GenBank/DDBJ databases">
        <title>Genome sequencing of Aeromonas veronii MS-17-88.</title>
        <authorList>
            <person name="Tekedar H.C."/>
            <person name="Arick M.A."/>
            <person name="Hsu C.-Y."/>
            <person name="Thrash A."/>
            <person name="Karsi A."/>
            <person name="Lawrence M.L."/>
            <person name="Abdelhamed H."/>
        </authorList>
    </citation>
    <scope>NUCLEOTIDE SEQUENCE [LARGE SCALE GENOMIC DNA]</scope>
    <source>
        <strain evidence="6 13">MS 17-88</strain>
    </source>
</reference>
<dbReference type="EMBL" id="SSUX01000018">
    <property type="protein sequence ID" value="THJ40361.1"/>
    <property type="molecule type" value="Genomic_DNA"/>
</dbReference>
<reference evidence="4 12" key="5">
    <citation type="submission" date="2018-11" db="EMBL/GenBank/DDBJ databases">
        <title>Complete genome sequence of multidrug-resistant Aeromonas veronii strain MS-18-37.</title>
        <authorList>
            <person name="Abdelhamed H."/>
            <person name="Lawrence M."/>
            <person name="Waldbieser G."/>
        </authorList>
    </citation>
    <scope>NUCLEOTIDE SEQUENCE [LARGE SCALE GENOMIC DNA]</scope>
    <source>
        <strain evidence="4 12">MS-18-37</strain>
    </source>
</reference>
<dbReference type="RefSeq" id="WP_005337384.1">
    <property type="nucleotide sequence ID" value="NZ_AP022281.1"/>
</dbReference>
<evidence type="ECO:0000313" key="9">
    <source>
        <dbReference type="EMBL" id="VXA84968.1"/>
    </source>
</evidence>
<evidence type="ECO:0000313" key="6">
    <source>
        <dbReference type="EMBL" id="RKJ91291.1"/>
    </source>
</evidence>
<dbReference type="OrthoDB" id="9811076at2"/>
<feature type="domain" description="Ferrous iron transporter FeoA-like" evidence="2">
    <location>
        <begin position="1"/>
        <end position="74"/>
    </location>
</feature>
<gene>
    <name evidence="9" type="ORF">AERO8C_20133</name>
    <name evidence="8" type="ORF">CF123_06715</name>
    <name evidence="6" type="ORF">D6R50_01320</name>
    <name evidence="5" type="ORF">DAA48_00145</name>
    <name evidence="7" type="ORF">E8Q35_19240</name>
    <name evidence="4" type="ORF">EFI48_09110</name>
    <name evidence="3" type="ORF">WM43_21040</name>
</gene>
<evidence type="ECO:0000259" key="2">
    <source>
        <dbReference type="SMART" id="SM00899"/>
    </source>
</evidence>
<dbReference type="Pfam" id="PF04023">
    <property type="entry name" value="FeoA"/>
    <property type="match status" value="1"/>
</dbReference>
<proteinExistence type="predicted"/>
<dbReference type="GeneID" id="60844303"/>
<protein>
    <submittedName>
        <fullName evidence="4">Ferrous iron transport protein A</fullName>
    </submittedName>
    <submittedName>
        <fullName evidence="9">Iron transporter FeoA</fullName>
    </submittedName>
</protein>
<dbReference type="SMART" id="SM00899">
    <property type="entry name" value="FeoA"/>
    <property type="match status" value="1"/>
</dbReference>
<evidence type="ECO:0000313" key="7">
    <source>
        <dbReference type="EMBL" id="THJ40361.1"/>
    </source>
</evidence>
<dbReference type="EMBL" id="PDXJ01000007">
    <property type="protein sequence ID" value="TND55580.1"/>
    <property type="molecule type" value="Genomic_DNA"/>
</dbReference>
<evidence type="ECO:0000313" key="11">
    <source>
        <dbReference type="Proteomes" id="UP000241986"/>
    </source>
</evidence>
<evidence type="ECO:0000313" key="15">
    <source>
        <dbReference type="Proteomes" id="UP000439123"/>
    </source>
</evidence>
<accession>A0A0T6TGP7</accession>
<evidence type="ECO:0000313" key="4">
    <source>
        <dbReference type="EMBL" id="AYV36960.1"/>
    </source>
</evidence>
<dbReference type="Proteomes" id="UP000439123">
    <property type="component" value="Unassembled WGS sequence"/>
</dbReference>
<dbReference type="EMBL" id="PZKL01000001">
    <property type="protein sequence ID" value="PTH83086.1"/>
    <property type="molecule type" value="Genomic_DNA"/>
</dbReference>
<reference evidence="8" key="2">
    <citation type="submission" date="2017-10" db="EMBL/GenBank/DDBJ databases">
        <authorList>
            <person name="Colston S.M."/>
            <person name="Graf J."/>
        </authorList>
    </citation>
    <scope>NUCLEOTIDE SEQUENCE</scope>
    <source>
        <strain evidence="8">BAQ071013-135</strain>
    </source>
</reference>
<dbReference type="PANTHER" id="PTHR42954">
    <property type="entry name" value="FE(2+) TRANSPORT PROTEIN A"/>
    <property type="match status" value="1"/>
</dbReference>
<evidence type="ECO:0000313" key="10">
    <source>
        <dbReference type="Proteomes" id="UP000076809"/>
    </source>
</evidence>
<keyword evidence="1" id="KW-0408">Iron</keyword>
<evidence type="ECO:0000313" key="13">
    <source>
        <dbReference type="Proteomes" id="UP000281725"/>
    </source>
</evidence>
<dbReference type="GO" id="GO:0046914">
    <property type="term" value="F:transition metal ion binding"/>
    <property type="evidence" value="ECO:0007669"/>
    <property type="project" value="InterPro"/>
</dbReference>
<reference evidence="9 15" key="8">
    <citation type="submission" date="2019-10" db="EMBL/GenBank/DDBJ databases">
        <authorList>
            <person name="Karimi E."/>
        </authorList>
    </citation>
    <scope>NUCLEOTIDE SEQUENCE [LARGE SCALE GENOMIC DNA]</scope>
    <source>
        <strain evidence="9">Aeromonas sp. 8C</strain>
    </source>
</reference>
<reference evidence="3 10" key="1">
    <citation type="journal article" date="2016" name="J. Clin. Microbiol.">
        <title>Detection and Whole-Genome Sequencing of Carbapenemase-Producing Aeromonas hydrophila Isolates from Routine Perirectal Surveillance Culture.</title>
        <authorList>
            <person name="Hughes H.Y."/>
            <person name="Conlan S.P."/>
            <person name="Lau A.F."/>
            <person name="Dekker J.P."/>
            <person name="Michelin A.V."/>
            <person name="Youn J.H."/>
            <person name="Henderson D.K."/>
            <person name="Frank K.M."/>
            <person name="Segre J.A."/>
            <person name="Palmore T.N."/>
        </authorList>
    </citation>
    <scope>NUCLEOTIDE SEQUENCE [LARGE SCALE GENOMIC DNA]</scope>
    <source>
        <strain evidence="3 10">AVNIH1</strain>
    </source>
</reference>
<accession>A0A318DJQ2</accession>
<evidence type="ECO:0000313" key="5">
    <source>
        <dbReference type="EMBL" id="PTH83086.1"/>
    </source>
</evidence>
<dbReference type="InterPro" id="IPR052713">
    <property type="entry name" value="FeoA"/>
</dbReference>
<evidence type="ECO:0000313" key="8">
    <source>
        <dbReference type="EMBL" id="TND55580.1"/>
    </source>
</evidence>
<evidence type="ECO:0000313" key="3">
    <source>
        <dbReference type="EMBL" id="ANB54960.1"/>
    </source>
</evidence>
<dbReference type="Proteomes" id="UP000309618">
    <property type="component" value="Unassembled WGS sequence"/>
</dbReference>
<dbReference type="Gene3D" id="2.30.30.90">
    <property type="match status" value="1"/>
</dbReference>
<dbReference type="EMBL" id="RAWX01000001">
    <property type="protein sequence ID" value="RKJ91291.1"/>
    <property type="molecule type" value="Genomic_DNA"/>
</dbReference>
<dbReference type="EMBL" id="CP033604">
    <property type="protein sequence ID" value="AYV36960.1"/>
    <property type="molecule type" value="Genomic_DNA"/>
</dbReference>
<dbReference type="Proteomes" id="UP000281725">
    <property type="component" value="Unassembled WGS sequence"/>
</dbReference>
<dbReference type="InterPro" id="IPR007167">
    <property type="entry name" value="Fe-transptr_FeoA-like"/>
</dbReference>